<keyword evidence="2" id="KW-1185">Reference proteome</keyword>
<evidence type="ECO:0000313" key="1">
    <source>
        <dbReference type="EMBL" id="WBO22188.1"/>
    </source>
</evidence>
<dbReference type="RefSeq" id="WP_270076836.1">
    <property type="nucleotide sequence ID" value="NZ_CP115174.1"/>
</dbReference>
<proteinExistence type="predicted"/>
<evidence type="ECO:0000313" key="2">
    <source>
        <dbReference type="Proteomes" id="UP001210865"/>
    </source>
</evidence>
<reference evidence="1 2" key="1">
    <citation type="submission" date="2022-12" db="EMBL/GenBank/DDBJ databases">
        <title>Sphingomonas abieness sp. nov., an endophytic bacterium isolated from Abies koreana.</title>
        <authorList>
            <person name="Jiang L."/>
            <person name="Lee J."/>
        </authorList>
    </citation>
    <scope>NUCLEOTIDE SEQUENCE [LARGE SCALE GENOMIC DNA]</scope>
    <source>
        <strain evidence="2">PAMB 00755</strain>
    </source>
</reference>
<accession>A0ABY7NLF8</accession>
<organism evidence="1 2">
    <name type="scientific">Sphingomonas abietis</name>
    <dbReference type="NCBI Taxonomy" id="3012344"/>
    <lineage>
        <taxon>Bacteria</taxon>
        <taxon>Pseudomonadati</taxon>
        <taxon>Pseudomonadota</taxon>
        <taxon>Alphaproteobacteria</taxon>
        <taxon>Sphingomonadales</taxon>
        <taxon>Sphingomonadaceae</taxon>
        <taxon>Sphingomonas</taxon>
    </lineage>
</organism>
<dbReference type="Proteomes" id="UP001210865">
    <property type="component" value="Chromosome"/>
</dbReference>
<protein>
    <submittedName>
        <fullName evidence="1">Uncharacterized protein</fullName>
    </submittedName>
</protein>
<sequence>MSNDYAMTMIDRMIARGARGAGPSEPIDPTRRAMVDRLVDEIRAIDTGQRGRQQRH</sequence>
<dbReference type="EMBL" id="CP115174">
    <property type="protein sequence ID" value="WBO22188.1"/>
    <property type="molecule type" value="Genomic_DNA"/>
</dbReference>
<gene>
    <name evidence="1" type="ORF">PBT88_18875</name>
</gene>
<name>A0ABY7NLF8_9SPHN</name>